<protein>
    <recommendedName>
        <fullName evidence="1">GmrSD restriction endonucleases N-terminal domain-containing protein</fullName>
    </recommendedName>
</protein>
<reference evidence="2" key="1">
    <citation type="submission" date="2022-01" db="EMBL/GenBank/DDBJ databases">
        <title>Novel bile acid biosynthetic pathways are enriched in the microbiome of centenarians.</title>
        <authorList>
            <person name="Sato Y."/>
            <person name="Atarashi K."/>
            <person name="Plichta R.D."/>
            <person name="Arai Y."/>
            <person name="Sasajima S."/>
            <person name="Kearney M.S."/>
            <person name="Suda W."/>
            <person name="Takeshita K."/>
            <person name="Sasaki T."/>
            <person name="Okamoto S."/>
            <person name="Skelly N.A."/>
            <person name="Okamura Y."/>
            <person name="Vlamakis H."/>
            <person name="Li Y."/>
            <person name="Tanoue T."/>
            <person name="Takei H."/>
            <person name="Nittono H."/>
            <person name="Narushima S."/>
            <person name="Irie J."/>
            <person name="Itoh H."/>
            <person name="Moriya K."/>
            <person name="Sugiura Y."/>
            <person name="Suematsu M."/>
            <person name="Moritoki N."/>
            <person name="Shibata S."/>
            <person name="Littman R.D."/>
            <person name="Fischbach A.M."/>
            <person name="Uwamino Y."/>
            <person name="Inoue T."/>
            <person name="Honda A."/>
            <person name="Hattori M."/>
            <person name="Murai T."/>
            <person name="Xavier J.R."/>
            <person name="Hirose N."/>
            <person name="Honda K."/>
        </authorList>
    </citation>
    <scope>NUCLEOTIDE SEQUENCE</scope>
    <source>
        <strain evidence="2">CE91-St7</strain>
    </source>
</reference>
<evidence type="ECO:0000313" key="3">
    <source>
        <dbReference type="Proteomes" id="UP001055104"/>
    </source>
</evidence>
<feature type="domain" description="GmrSD restriction endonucleases N-terminal" evidence="1">
    <location>
        <begin position="25"/>
        <end position="182"/>
    </location>
</feature>
<organism evidence="2 3">
    <name type="scientific">Phocaeicola dorei</name>
    <dbReference type="NCBI Taxonomy" id="357276"/>
    <lineage>
        <taxon>Bacteria</taxon>
        <taxon>Pseudomonadati</taxon>
        <taxon>Bacteroidota</taxon>
        <taxon>Bacteroidia</taxon>
        <taxon>Bacteroidales</taxon>
        <taxon>Bacteroidaceae</taxon>
        <taxon>Phocaeicola</taxon>
    </lineage>
</organism>
<dbReference type="PANTHER" id="PTHR39639">
    <property type="entry name" value="CHROMOSOME 16, WHOLE GENOME SHOTGUN SEQUENCE"/>
    <property type="match status" value="1"/>
</dbReference>
<evidence type="ECO:0000313" key="2">
    <source>
        <dbReference type="EMBL" id="GKH83139.1"/>
    </source>
</evidence>
<dbReference type="KEGG" id="bdo:EL88_11580"/>
<dbReference type="PANTHER" id="PTHR39639:SF1">
    <property type="entry name" value="DUF262 DOMAIN-CONTAINING PROTEIN"/>
    <property type="match status" value="1"/>
</dbReference>
<sequence length="346" mass="39921">MEDINSELNEQKRKVDFNSYDMSVKELISMVNDGLIDIAPEYQRQFRWDALRQSTLIESIFLGIPVPSLFMATNPDGTWEVIDGVQRLSSIINFAAEKDSSARKKIKKEIPLQLCGLKKMKSFNEKDFKCLPRSLQIDFLLKPLKITTLSDKSDKSIRFDLFERLNTGGIKLSDQEIRSCIFRGQFNDFIKRLSLNNNFRRVVKLSKNSENDGTREELVLRFFATLNNKNNFDHSVVDFLNDYMNDSCKNFDYETNERIFNKVFTQLSNLTHGMVKSKTSTITSVVLFEAVSVGAAEVLQEKESINISSFYDWVTDKDFNKLITGATNSKPKLFARIEFCRSKFSK</sequence>
<comment type="caution">
    <text evidence="2">The sequence shown here is derived from an EMBL/GenBank/DDBJ whole genome shotgun (WGS) entry which is preliminary data.</text>
</comment>
<dbReference type="Pfam" id="PF03235">
    <property type="entry name" value="GmrSD_N"/>
    <property type="match status" value="1"/>
</dbReference>
<dbReference type="RefSeq" id="WP_038610012.1">
    <property type="nucleotide sequence ID" value="NZ_BQOA01000001.1"/>
</dbReference>
<dbReference type="AlphaFoldDB" id="A0AA37KID9"/>
<name>A0AA37KID9_9BACT</name>
<dbReference type="InterPro" id="IPR004919">
    <property type="entry name" value="GmrSD_N"/>
</dbReference>
<proteinExistence type="predicted"/>
<dbReference type="EMBL" id="BQOB01000001">
    <property type="protein sequence ID" value="GKH83139.1"/>
    <property type="molecule type" value="Genomic_DNA"/>
</dbReference>
<accession>A0AA37KID9</accession>
<gene>
    <name evidence="2" type="ORF">CE91St7_40230</name>
</gene>
<dbReference type="Proteomes" id="UP001055104">
    <property type="component" value="Unassembled WGS sequence"/>
</dbReference>
<evidence type="ECO:0000259" key="1">
    <source>
        <dbReference type="Pfam" id="PF03235"/>
    </source>
</evidence>